<dbReference type="AlphaFoldDB" id="A0A6S6ZLI0"/>
<proteinExistence type="predicted"/>
<dbReference type="RefSeq" id="WP_175176357.1">
    <property type="nucleotide sequence ID" value="NZ_CADIJX010000005.1"/>
</dbReference>
<dbReference type="Proteomes" id="UP000494108">
    <property type="component" value="Unassembled WGS sequence"/>
</dbReference>
<keyword evidence="1" id="KW-0812">Transmembrane</keyword>
<name>A0A6S6ZLI0_9BURK</name>
<keyword evidence="1" id="KW-1133">Transmembrane helix</keyword>
<feature type="transmembrane region" description="Helical" evidence="1">
    <location>
        <begin position="49"/>
        <end position="71"/>
    </location>
</feature>
<accession>A0A6S6ZLI0</accession>
<keyword evidence="1" id="KW-0472">Membrane</keyword>
<sequence length="370" mass="40656">MIPVSFPSPSFFILLTIGFFAGLALLGWAVVLVASAGHRRTVRKHWKKSAALFVVLAIPCAFYVFVHTAIWQIERESERVQAARRVTLEAPQTVAGTLMPAGTRLELQVEGDLDTYVAAEFPQPVPIFDVPALRVRRFLGIDYDTETYTLIGRYPRDVTVTGQGDQAVLGWQCDATHDIEFDMNRDGTMKGLSQCRLGSGNRAAGLDIPRGSILYGSDGTVYTDGATDPDRWRVEVKAPVAIKVLGLMVSEPRLYLDAERQLVRVSDTELACALRLGGLHYPAGTHLQTMRRGQGAQREAIPGVYVFSPWNGLAARRDGHEDVPEGMSVIQAFDGTVDRIVKNEAVGVFHFATFTVDDKEPEPPTRASCP</sequence>
<dbReference type="EMBL" id="CADIJX010000005">
    <property type="protein sequence ID" value="CAB3674264.1"/>
    <property type="molecule type" value="Genomic_DNA"/>
</dbReference>
<reference evidence="2 3" key="1">
    <citation type="submission" date="2020-04" db="EMBL/GenBank/DDBJ databases">
        <authorList>
            <person name="De Canck E."/>
        </authorList>
    </citation>
    <scope>NUCLEOTIDE SEQUENCE [LARGE SCALE GENOMIC DNA]</scope>
    <source>
        <strain evidence="2 3">LMG 3431</strain>
    </source>
</reference>
<protein>
    <submittedName>
        <fullName evidence="2">Uncharacterized protein</fullName>
    </submittedName>
</protein>
<evidence type="ECO:0000256" key="1">
    <source>
        <dbReference type="SAM" id="Phobius"/>
    </source>
</evidence>
<evidence type="ECO:0000313" key="2">
    <source>
        <dbReference type="EMBL" id="CAB3674264.1"/>
    </source>
</evidence>
<organism evidence="2 3">
    <name type="scientific">Achromobacter pestifer</name>
    <dbReference type="NCBI Taxonomy" id="1353889"/>
    <lineage>
        <taxon>Bacteria</taxon>
        <taxon>Pseudomonadati</taxon>
        <taxon>Pseudomonadota</taxon>
        <taxon>Betaproteobacteria</taxon>
        <taxon>Burkholderiales</taxon>
        <taxon>Alcaligenaceae</taxon>
        <taxon>Achromobacter</taxon>
    </lineage>
</organism>
<gene>
    <name evidence="2" type="ORF">LMG3431_04017</name>
</gene>
<keyword evidence="3" id="KW-1185">Reference proteome</keyword>
<evidence type="ECO:0000313" key="3">
    <source>
        <dbReference type="Proteomes" id="UP000494108"/>
    </source>
</evidence>
<feature type="transmembrane region" description="Helical" evidence="1">
    <location>
        <begin position="12"/>
        <end position="37"/>
    </location>
</feature>